<dbReference type="Proteomes" id="UP000652761">
    <property type="component" value="Unassembled WGS sequence"/>
</dbReference>
<dbReference type="AlphaFoldDB" id="A0A843U177"/>
<evidence type="ECO:0000313" key="1">
    <source>
        <dbReference type="EMBL" id="MQL75343.1"/>
    </source>
</evidence>
<sequence length="155" mass="17447">MLSSMYASRFFWRQNLAAIDLDVRVLAVQLAANQGQPEGHSSSLFSLSFPPLSPLFFSTTSGDRREHVGRSWCAWRCRDGQELTDRVAIFAGTSWGGELDDEICIVMFFRTTLRLDDWRVGGPQPVSWDVECDSVLCVLLVVVLSRLPWSPFSTV</sequence>
<dbReference type="EMBL" id="NMUH01000247">
    <property type="protein sequence ID" value="MQL75343.1"/>
    <property type="molecule type" value="Genomic_DNA"/>
</dbReference>
<organism evidence="1 2">
    <name type="scientific">Colocasia esculenta</name>
    <name type="common">Wild taro</name>
    <name type="synonym">Arum esculentum</name>
    <dbReference type="NCBI Taxonomy" id="4460"/>
    <lineage>
        <taxon>Eukaryota</taxon>
        <taxon>Viridiplantae</taxon>
        <taxon>Streptophyta</taxon>
        <taxon>Embryophyta</taxon>
        <taxon>Tracheophyta</taxon>
        <taxon>Spermatophyta</taxon>
        <taxon>Magnoliopsida</taxon>
        <taxon>Liliopsida</taxon>
        <taxon>Araceae</taxon>
        <taxon>Aroideae</taxon>
        <taxon>Colocasieae</taxon>
        <taxon>Colocasia</taxon>
    </lineage>
</organism>
<reference evidence="1" key="1">
    <citation type="submission" date="2017-07" db="EMBL/GenBank/DDBJ databases">
        <title>Taro Niue Genome Assembly and Annotation.</title>
        <authorList>
            <person name="Atibalentja N."/>
            <person name="Keating K."/>
            <person name="Fields C.J."/>
        </authorList>
    </citation>
    <scope>NUCLEOTIDE SEQUENCE</scope>
    <source>
        <strain evidence="1">Niue_2</strain>
        <tissue evidence="1">Leaf</tissue>
    </source>
</reference>
<protein>
    <submittedName>
        <fullName evidence="1">Uncharacterized protein</fullName>
    </submittedName>
</protein>
<proteinExistence type="predicted"/>
<evidence type="ECO:0000313" key="2">
    <source>
        <dbReference type="Proteomes" id="UP000652761"/>
    </source>
</evidence>
<keyword evidence="2" id="KW-1185">Reference proteome</keyword>
<gene>
    <name evidence="1" type="ORF">Taro_007721</name>
</gene>
<name>A0A843U177_COLES</name>
<comment type="caution">
    <text evidence="1">The sequence shown here is derived from an EMBL/GenBank/DDBJ whole genome shotgun (WGS) entry which is preliminary data.</text>
</comment>
<accession>A0A843U177</accession>